<feature type="domain" description="HTH araC/xylS-type" evidence="4">
    <location>
        <begin position="32"/>
        <end position="130"/>
    </location>
</feature>
<dbReference type="AlphaFoldDB" id="A0A562N430"/>
<dbReference type="InterPro" id="IPR018060">
    <property type="entry name" value="HTH_AraC"/>
</dbReference>
<dbReference type="PROSITE" id="PS01124">
    <property type="entry name" value="HTH_ARAC_FAMILY_2"/>
    <property type="match status" value="1"/>
</dbReference>
<dbReference type="Proteomes" id="UP000317122">
    <property type="component" value="Unassembled WGS sequence"/>
</dbReference>
<dbReference type="SUPFAM" id="SSF46689">
    <property type="entry name" value="Homeodomain-like"/>
    <property type="match status" value="2"/>
</dbReference>
<sequence length="133" mass="14845">MTNWSCRSKSPVAFGYSAERPLEIESTDPKVKAALILMETHTENTLDIPSLAASVGISRRQLERLFTNHAKASPATIYKRVRLERAKLLLKRTNAPPIDIGVEVGFENSSHFSRSFKQAFGKTPTEWRTAAEA</sequence>
<dbReference type="Gene3D" id="1.10.10.60">
    <property type="entry name" value="Homeodomain-like"/>
    <property type="match status" value="1"/>
</dbReference>
<evidence type="ECO:0000256" key="1">
    <source>
        <dbReference type="ARBA" id="ARBA00023015"/>
    </source>
</evidence>
<name>A0A562N430_9HYPH</name>
<dbReference type="PANTHER" id="PTHR46796:SF13">
    <property type="entry name" value="HTH-TYPE TRANSCRIPTIONAL ACTIVATOR RHAS"/>
    <property type="match status" value="1"/>
</dbReference>
<dbReference type="PANTHER" id="PTHR46796">
    <property type="entry name" value="HTH-TYPE TRANSCRIPTIONAL ACTIVATOR RHAS-RELATED"/>
    <property type="match status" value="1"/>
</dbReference>
<dbReference type="SMART" id="SM00342">
    <property type="entry name" value="HTH_ARAC"/>
    <property type="match status" value="1"/>
</dbReference>
<evidence type="ECO:0000259" key="4">
    <source>
        <dbReference type="PROSITE" id="PS01124"/>
    </source>
</evidence>
<keyword evidence="1" id="KW-0805">Transcription regulation</keyword>
<protein>
    <submittedName>
        <fullName evidence="5">Helix-turn-helix protein</fullName>
    </submittedName>
</protein>
<evidence type="ECO:0000313" key="5">
    <source>
        <dbReference type="EMBL" id="TWI26843.1"/>
    </source>
</evidence>
<keyword evidence="6" id="KW-1185">Reference proteome</keyword>
<dbReference type="GO" id="GO:0043565">
    <property type="term" value="F:sequence-specific DNA binding"/>
    <property type="evidence" value="ECO:0007669"/>
    <property type="project" value="InterPro"/>
</dbReference>
<reference evidence="5 6" key="1">
    <citation type="journal article" date="2015" name="Stand. Genomic Sci.">
        <title>Genomic Encyclopedia of Bacterial and Archaeal Type Strains, Phase III: the genomes of soil and plant-associated and newly described type strains.</title>
        <authorList>
            <person name="Whitman W.B."/>
            <person name="Woyke T."/>
            <person name="Klenk H.P."/>
            <person name="Zhou Y."/>
            <person name="Lilburn T.G."/>
            <person name="Beck B.J."/>
            <person name="De Vos P."/>
            <person name="Vandamme P."/>
            <person name="Eisen J.A."/>
            <person name="Garrity G."/>
            <person name="Hugenholtz P."/>
            <person name="Kyrpides N.C."/>
        </authorList>
    </citation>
    <scope>NUCLEOTIDE SEQUENCE [LARGE SCALE GENOMIC DNA]</scope>
    <source>
        <strain evidence="5 6">CGMCC 1.2546</strain>
    </source>
</reference>
<dbReference type="Pfam" id="PF12833">
    <property type="entry name" value="HTH_18"/>
    <property type="match status" value="1"/>
</dbReference>
<evidence type="ECO:0000256" key="3">
    <source>
        <dbReference type="ARBA" id="ARBA00023163"/>
    </source>
</evidence>
<gene>
    <name evidence="5" type="ORF">IQ26_05799</name>
</gene>
<dbReference type="InterPro" id="IPR020449">
    <property type="entry name" value="Tscrpt_reg_AraC-type_HTH"/>
</dbReference>
<dbReference type="EMBL" id="VLKT01000046">
    <property type="protein sequence ID" value="TWI26843.1"/>
    <property type="molecule type" value="Genomic_DNA"/>
</dbReference>
<evidence type="ECO:0000313" key="6">
    <source>
        <dbReference type="Proteomes" id="UP000317122"/>
    </source>
</evidence>
<comment type="caution">
    <text evidence="5">The sequence shown here is derived from an EMBL/GenBank/DDBJ whole genome shotgun (WGS) entry which is preliminary data.</text>
</comment>
<dbReference type="GO" id="GO:0003700">
    <property type="term" value="F:DNA-binding transcription factor activity"/>
    <property type="evidence" value="ECO:0007669"/>
    <property type="project" value="InterPro"/>
</dbReference>
<dbReference type="InterPro" id="IPR009057">
    <property type="entry name" value="Homeodomain-like_sf"/>
</dbReference>
<proteinExistence type="predicted"/>
<dbReference type="InterPro" id="IPR050204">
    <property type="entry name" value="AraC_XylS_family_regulators"/>
</dbReference>
<accession>A0A562N430</accession>
<evidence type="ECO:0000256" key="2">
    <source>
        <dbReference type="ARBA" id="ARBA00023125"/>
    </source>
</evidence>
<dbReference type="PRINTS" id="PR00032">
    <property type="entry name" value="HTHARAC"/>
</dbReference>
<keyword evidence="3" id="KW-0804">Transcription</keyword>
<organism evidence="5 6">
    <name type="scientific">Mesorhizobium tianshanense</name>
    <dbReference type="NCBI Taxonomy" id="39844"/>
    <lineage>
        <taxon>Bacteria</taxon>
        <taxon>Pseudomonadati</taxon>
        <taxon>Pseudomonadota</taxon>
        <taxon>Alphaproteobacteria</taxon>
        <taxon>Hyphomicrobiales</taxon>
        <taxon>Phyllobacteriaceae</taxon>
        <taxon>Mesorhizobium</taxon>
    </lineage>
</organism>
<keyword evidence="2" id="KW-0238">DNA-binding</keyword>